<sequence>MVNWWALILIILAILILLIMSLLCTRLYISVTYTHKQDKDYLNIHLQIWKFIRIHREMLLEDMNQSKAMPSFPDEKQNGERKGFFNRFLQAKNGFHTIQQLFPVIKNFVSKIKVSNFYWDTQIGIENDASFTGMISGLLWSVKGSLTGIMNQHMRVSTPLQIYIQPNFQRDMIYTHLECMFSFRIGQAMYAILKIARKLKSE</sequence>
<dbReference type="AlphaFoldDB" id="A0A1I0H8P4"/>
<organism evidence="2 3">
    <name type="scientific">Salinibacillus kushneri</name>
    <dbReference type="NCBI Taxonomy" id="237682"/>
    <lineage>
        <taxon>Bacteria</taxon>
        <taxon>Bacillati</taxon>
        <taxon>Bacillota</taxon>
        <taxon>Bacilli</taxon>
        <taxon>Bacillales</taxon>
        <taxon>Bacillaceae</taxon>
        <taxon>Salinibacillus</taxon>
    </lineage>
</organism>
<gene>
    <name evidence="2" type="ORF">SAMN05421676_108107</name>
</gene>
<evidence type="ECO:0000256" key="1">
    <source>
        <dbReference type="SAM" id="Phobius"/>
    </source>
</evidence>
<proteinExistence type="predicted"/>
<evidence type="ECO:0000313" key="2">
    <source>
        <dbReference type="EMBL" id="SET79987.1"/>
    </source>
</evidence>
<name>A0A1I0H8P4_9BACI</name>
<dbReference type="STRING" id="237682.SAMN05421676_108107"/>
<keyword evidence="1" id="KW-0812">Transmembrane</keyword>
<dbReference type="EMBL" id="FOHJ01000008">
    <property type="protein sequence ID" value="SET79987.1"/>
    <property type="molecule type" value="Genomic_DNA"/>
</dbReference>
<feature type="transmembrane region" description="Helical" evidence="1">
    <location>
        <begin position="6"/>
        <end position="29"/>
    </location>
</feature>
<keyword evidence="1" id="KW-0472">Membrane</keyword>
<dbReference type="InterPro" id="IPR021338">
    <property type="entry name" value="DUF2953"/>
</dbReference>
<dbReference type="Proteomes" id="UP000199095">
    <property type="component" value="Unassembled WGS sequence"/>
</dbReference>
<reference evidence="3" key="1">
    <citation type="submission" date="2016-10" db="EMBL/GenBank/DDBJ databases">
        <authorList>
            <person name="Varghese N."/>
            <person name="Submissions S."/>
        </authorList>
    </citation>
    <scope>NUCLEOTIDE SEQUENCE [LARGE SCALE GENOMIC DNA]</scope>
    <source>
        <strain evidence="3">CGMCC 1.3566</strain>
    </source>
</reference>
<evidence type="ECO:0000313" key="3">
    <source>
        <dbReference type="Proteomes" id="UP000199095"/>
    </source>
</evidence>
<keyword evidence="3" id="KW-1185">Reference proteome</keyword>
<protein>
    <recommendedName>
        <fullName evidence="4">DUF2953 domain-containing protein</fullName>
    </recommendedName>
</protein>
<accession>A0A1I0H8P4</accession>
<dbReference type="OrthoDB" id="1683589at2"/>
<dbReference type="Pfam" id="PF11167">
    <property type="entry name" value="DUF2953"/>
    <property type="match status" value="1"/>
</dbReference>
<evidence type="ECO:0008006" key="4">
    <source>
        <dbReference type="Google" id="ProtNLM"/>
    </source>
</evidence>
<keyword evidence="1" id="KW-1133">Transmembrane helix</keyword>